<keyword evidence="3" id="KW-1185">Reference proteome</keyword>
<protein>
    <recommendedName>
        <fullName evidence="4">Homeodomain-like domain-containing protein</fullName>
    </recommendedName>
</protein>
<evidence type="ECO:0000313" key="2">
    <source>
        <dbReference type="EMBL" id="GGL83379.1"/>
    </source>
</evidence>
<dbReference type="EMBL" id="BMMZ01000021">
    <property type="protein sequence ID" value="GGL83379.1"/>
    <property type="molecule type" value="Genomic_DNA"/>
</dbReference>
<evidence type="ECO:0008006" key="4">
    <source>
        <dbReference type="Google" id="ProtNLM"/>
    </source>
</evidence>
<dbReference type="AlphaFoldDB" id="A0A917WA59"/>
<sequence>MTRGRPRKPTAPLAADYRAGNSIRAVAAKHHVSRALVRRALTEEDVERRPADQLDPEHDVAIIQLRDNLGLAWTEISAISGIPTSTLQRRYAKATQTPTLPSRPRKDELTTLATGYEAGKTVSELAAECDVHPRTIRRQLRRQGVESTRLRPRQQLPVSDDELHDRHEAGETYRELAAEYGVSATLIWRRVNFRDPLITDA</sequence>
<proteinExistence type="predicted"/>
<evidence type="ECO:0000313" key="3">
    <source>
        <dbReference type="Proteomes" id="UP000613840"/>
    </source>
</evidence>
<dbReference type="Gene3D" id="1.10.10.60">
    <property type="entry name" value="Homeodomain-like"/>
    <property type="match status" value="1"/>
</dbReference>
<name>A0A917WA59_9ACTN</name>
<reference evidence="2" key="1">
    <citation type="journal article" date="2014" name="Int. J. Syst. Evol. Microbiol.">
        <title>Complete genome sequence of Corynebacterium casei LMG S-19264T (=DSM 44701T), isolated from a smear-ripened cheese.</title>
        <authorList>
            <consortium name="US DOE Joint Genome Institute (JGI-PGF)"/>
            <person name="Walter F."/>
            <person name="Albersmeier A."/>
            <person name="Kalinowski J."/>
            <person name="Ruckert C."/>
        </authorList>
    </citation>
    <scope>NUCLEOTIDE SEQUENCE</scope>
    <source>
        <strain evidence="2">CGMCC 4.7306</strain>
    </source>
</reference>
<evidence type="ECO:0000256" key="1">
    <source>
        <dbReference type="SAM" id="MobiDB-lite"/>
    </source>
</evidence>
<accession>A0A917WA59</accession>
<feature type="region of interest" description="Disordered" evidence="1">
    <location>
        <begin position="140"/>
        <end position="165"/>
    </location>
</feature>
<organism evidence="2 3">
    <name type="scientific">Microlunatus endophyticus</name>
    <dbReference type="NCBI Taxonomy" id="1716077"/>
    <lineage>
        <taxon>Bacteria</taxon>
        <taxon>Bacillati</taxon>
        <taxon>Actinomycetota</taxon>
        <taxon>Actinomycetes</taxon>
        <taxon>Propionibacteriales</taxon>
        <taxon>Propionibacteriaceae</taxon>
        <taxon>Microlunatus</taxon>
    </lineage>
</organism>
<dbReference type="Proteomes" id="UP000613840">
    <property type="component" value="Unassembled WGS sequence"/>
</dbReference>
<gene>
    <name evidence="2" type="ORF">GCM10011575_47150</name>
</gene>
<reference evidence="2" key="2">
    <citation type="submission" date="2020-09" db="EMBL/GenBank/DDBJ databases">
        <authorList>
            <person name="Sun Q."/>
            <person name="Zhou Y."/>
        </authorList>
    </citation>
    <scope>NUCLEOTIDE SEQUENCE</scope>
    <source>
        <strain evidence="2">CGMCC 4.7306</strain>
    </source>
</reference>
<comment type="caution">
    <text evidence="2">The sequence shown here is derived from an EMBL/GenBank/DDBJ whole genome shotgun (WGS) entry which is preliminary data.</text>
</comment>